<dbReference type="Proteomes" id="UP000239563">
    <property type="component" value="Chromosome V"/>
</dbReference>
<reference evidence="2 3" key="1">
    <citation type="submission" date="2017-02" db="EMBL/GenBank/DDBJ databases">
        <authorList>
            <person name="Peterson S.W."/>
        </authorList>
    </citation>
    <scope>NUCLEOTIDE SEQUENCE [LARGE SCALE GENOMIC DNA]</scope>
    <source>
        <strain evidence="2 3">SRS1_H2-8</strain>
    </source>
</reference>
<gene>
    <name evidence="2" type="ORF">SRS1_13421</name>
</gene>
<dbReference type="AlphaFoldDB" id="A0A2N8UD02"/>
<evidence type="ECO:0000313" key="3">
    <source>
        <dbReference type="Proteomes" id="UP000239563"/>
    </source>
</evidence>
<feature type="region of interest" description="Disordered" evidence="1">
    <location>
        <begin position="1"/>
        <end position="40"/>
    </location>
</feature>
<accession>A0A2N8UD02</accession>
<organism evidence="2 3">
    <name type="scientific">Sporisorium reilianum f. sp. reilianum</name>
    <dbReference type="NCBI Taxonomy" id="72559"/>
    <lineage>
        <taxon>Eukaryota</taxon>
        <taxon>Fungi</taxon>
        <taxon>Dikarya</taxon>
        <taxon>Basidiomycota</taxon>
        <taxon>Ustilaginomycotina</taxon>
        <taxon>Ustilaginomycetes</taxon>
        <taxon>Ustilaginales</taxon>
        <taxon>Ustilaginaceae</taxon>
        <taxon>Sporisorium</taxon>
    </lineage>
</organism>
<protein>
    <submittedName>
        <fullName evidence="2">Uncharacterized protein</fullName>
    </submittedName>
</protein>
<evidence type="ECO:0000313" key="2">
    <source>
        <dbReference type="EMBL" id="SJX62629.1"/>
    </source>
</evidence>
<proteinExistence type="predicted"/>
<sequence length="262" mass="28708">MSSTSPTVSAAIEISDNESSIDENLSTTQDRSGRGGGSRTTTLNSPDICWDVVFNGGNDEVSVEYLLDKSVPWSSSKMCMVFHLPNIIGMEGPAQMFCHNRLERAQIVRAIISHIRGEGMIQGDEPAPSILFFKSGGISIHCSSFRMAEQLLQRPPRYHGIPLVVKTKAFPSATPQAFIRRGLRSSRDLKASFAEYAQKISDLIDTTHMIALSQRFRVGDGDKQDSVPADLLVFFAGRLKEGALPDFLGASPKTVKYPNEAK</sequence>
<name>A0A2N8UD02_9BASI</name>
<evidence type="ECO:0000256" key="1">
    <source>
        <dbReference type="SAM" id="MobiDB-lite"/>
    </source>
</evidence>
<dbReference type="EMBL" id="LT795058">
    <property type="protein sequence ID" value="SJX62629.1"/>
    <property type="molecule type" value="Genomic_DNA"/>
</dbReference>